<protein>
    <submittedName>
        <fullName evidence="1">Uncharacterized protein</fullName>
    </submittedName>
</protein>
<name>A0A1M4YQ55_9BACL</name>
<gene>
    <name evidence="1" type="ORF">SAMN05444392_10771</name>
</gene>
<sequence>MAVFHELEVTEFPDRRGQTYFVQTGQDYQFGDPEQHTKFLEGCEKYLAVLNEENREVGKKEVTNGPIHTITNEQTNAHGETLLQTKQTTYVHFRAYVDSQDPKLSKEKRAKLQECFGEIGGVPPCPVGSPMTMIIPKQEPPSHESKVTKVRDKLPAIVAQAIDLSTAKLNEQITQRRGRQRAVFGMVSQKSNFAGAGTIQGFGGALNENTALLPVETQLKLAELQERGFVLNELGEDARVWTQDRVIDSYLEQQLALVESEREYLGPIKDPRGNYYILSADHVDKTLEELQDLQEQQRAVGKTKFDQLIDMPLDGRAASLQMARNGQTPRLYVGPGLDRLRERMLDQKMDRVMQLNEFIGQTRGNFANVQEKVKSNWQQSRIAAMESGESQRKAAFLATGQLGKQLLQLGAKKARAKIRFTPKDKIDQVVGKSRGREF</sequence>
<dbReference type="RefSeq" id="WP_073155081.1">
    <property type="nucleotide sequence ID" value="NZ_FQVL01000007.1"/>
</dbReference>
<keyword evidence="2" id="KW-1185">Reference proteome</keyword>
<organism evidence="1 2">
    <name type="scientific">Seinonella peptonophila</name>
    <dbReference type="NCBI Taxonomy" id="112248"/>
    <lineage>
        <taxon>Bacteria</taxon>
        <taxon>Bacillati</taxon>
        <taxon>Bacillota</taxon>
        <taxon>Bacilli</taxon>
        <taxon>Bacillales</taxon>
        <taxon>Thermoactinomycetaceae</taxon>
        <taxon>Seinonella</taxon>
    </lineage>
</organism>
<reference evidence="1 2" key="1">
    <citation type="submission" date="2016-11" db="EMBL/GenBank/DDBJ databases">
        <authorList>
            <person name="Jaros S."/>
            <person name="Januszkiewicz K."/>
            <person name="Wedrychowicz H."/>
        </authorList>
    </citation>
    <scope>NUCLEOTIDE SEQUENCE [LARGE SCALE GENOMIC DNA]</scope>
    <source>
        <strain evidence="1 2">DSM 44666</strain>
    </source>
</reference>
<dbReference type="EMBL" id="FQVL01000007">
    <property type="protein sequence ID" value="SHF07632.1"/>
    <property type="molecule type" value="Genomic_DNA"/>
</dbReference>
<evidence type="ECO:0000313" key="2">
    <source>
        <dbReference type="Proteomes" id="UP000184476"/>
    </source>
</evidence>
<dbReference type="Proteomes" id="UP000184476">
    <property type="component" value="Unassembled WGS sequence"/>
</dbReference>
<accession>A0A1M4YQ55</accession>
<evidence type="ECO:0000313" key="1">
    <source>
        <dbReference type="EMBL" id="SHF07632.1"/>
    </source>
</evidence>
<proteinExistence type="predicted"/>
<dbReference type="AlphaFoldDB" id="A0A1M4YQ55"/>